<dbReference type="Proteomes" id="UP000254924">
    <property type="component" value="Unassembled WGS sequence"/>
</dbReference>
<dbReference type="REBASE" id="417819">
    <property type="entry name" value="M.Shy12224ORF2192P"/>
</dbReference>
<keyword evidence="3" id="KW-0680">Restriction system</keyword>
<dbReference type="InterPro" id="IPR015840">
    <property type="entry name" value="DNA_MeTrfase_ParB"/>
</dbReference>
<reference evidence="6 7" key="1">
    <citation type="submission" date="2018-06" db="EMBL/GenBank/DDBJ databases">
        <authorList>
            <consortium name="Pathogen Informatics"/>
            <person name="Doyle S."/>
        </authorList>
    </citation>
    <scope>NUCLEOTIDE SEQUENCE [LARGE SCALE GENOMIC DNA]</scope>
    <source>
        <strain evidence="6 7">NCTC12224</strain>
    </source>
</reference>
<evidence type="ECO:0000256" key="1">
    <source>
        <dbReference type="ARBA" id="ARBA00022603"/>
    </source>
</evidence>
<dbReference type="InterPro" id="IPR029063">
    <property type="entry name" value="SAM-dependent_MTases_sf"/>
</dbReference>
<name>A0A380KD91_9STRE</name>
<dbReference type="CDD" id="cd16403">
    <property type="entry name" value="ParB_N_like_MT"/>
    <property type="match status" value="1"/>
</dbReference>
<keyword evidence="2 6" id="KW-0808">Transferase</keyword>
<dbReference type="GO" id="GO:0032259">
    <property type="term" value="P:methylation"/>
    <property type="evidence" value="ECO:0007669"/>
    <property type="project" value="UniProtKB-KW"/>
</dbReference>
<dbReference type="PIRSF" id="PIRSF036758">
    <property type="entry name" value="Aden_M_ParB"/>
    <property type="match status" value="1"/>
</dbReference>
<evidence type="ECO:0000256" key="3">
    <source>
        <dbReference type="ARBA" id="ARBA00022747"/>
    </source>
</evidence>
<dbReference type="AlphaFoldDB" id="A0A380KD91"/>
<dbReference type="InterPro" id="IPR002941">
    <property type="entry name" value="DNA_methylase_N4/N6"/>
</dbReference>
<sequence>MNIETIPLADLTLYEHNVKKHPQYQVDQIKQSIVQFGNNDPIAIDEDNTIIEGHGRYLALSQLGYEEVPVIRLKHLSAEQKQAYILAHNKITMNTDFDMGLLKQELTTILDIDMSDFGFSTSLLSQPLEEDSSAGAEAEIEPVNASEESLSVQLGDVFQLGDHFLKCGDSTNPEHLKYLLGDKQVDLYVTDPPYNVNYKGKTSEGLTIQNDALPQETFRQFLEDSFRAIDAHLKSGAGFYIWHADSQRLAFSEAVAAVGWLEKQTLIWVKNRFVLGRQDYQWQHEPCLYGWKAGAPHYFVRDFTLSTVLESDLEHKSKADLISLIRSYQEQQPTTILRINQPERNGDHPTMKPQALIERLVRNSSRRGDCVLDSFAGSGTTLLVCEQLGRINYSMELDPFYVERIIRRFERETGKTALKLKDKCQKIKKGNYD</sequence>
<proteinExistence type="inferred from homology"/>
<dbReference type="GO" id="GO:0003677">
    <property type="term" value="F:DNA binding"/>
    <property type="evidence" value="ECO:0007669"/>
    <property type="project" value="InterPro"/>
</dbReference>
<evidence type="ECO:0000313" key="6">
    <source>
        <dbReference type="EMBL" id="SUN63013.1"/>
    </source>
</evidence>
<dbReference type="SUPFAM" id="SSF110849">
    <property type="entry name" value="ParB/Sulfiredoxin"/>
    <property type="match status" value="1"/>
</dbReference>
<evidence type="ECO:0000313" key="7">
    <source>
        <dbReference type="Proteomes" id="UP000254924"/>
    </source>
</evidence>
<dbReference type="InterPro" id="IPR036086">
    <property type="entry name" value="ParB/Sulfiredoxin_sf"/>
</dbReference>
<protein>
    <recommendedName>
        <fullName evidence="4">Methyltransferase</fullName>
        <ecNumber evidence="4">2.1.1.-</ecNumber>
    </recommendedName>
</protein>
<gene>
    <name evidence="6" type="primary">yhdJ_2</name>
    <name evidence="6" type="ORF">NCTC12224_02192</name>
</gene>
<dbReference type="InterPro" id="IPR003115">
    <property type="entry name" value="ParB_N"/>
</dbReference>
<accession>A0A380KD91</accession>
<keyword evidence="7" id="KW-1185">Reference proteome</keyword>
<dbReference type="PRINTS" id="PR00508">
    <property type="entry name" value="S21N4MTFRASE"/>
</dbReference>
<dbReference type="InterPro" id="IPR001091">
    <property type="entry name" value="RM_Methyltransferase"/>
</dbReference>
<comment type="similarity">
    <text evidence="4">Belongs to the N(4)/N(6)-methyltransferase family.</text>
</comment>
<keyword evidence="1 6" id="KW-0489">Methyltransferase</keyword>
<dbReference type="EC" id="2.1.1.-" evidence="4"/>
<dbReference type="Pfam" id="PF01555">
    <property type="entry name" value="N6_N4_Mtase"/>
    <property type="match status" value="1"/>
</dbReference>
<dbReference type="Gene3D" id="3.90.1530.10">
    <property type="entry name" value="Conserved hypothetical protein from pyrococcus furiosus pfu- 392566-001, ParB domain"/>
    <property type="match status" value="1"/>
</dbReference>
<organism evidence="6 7">
    <name type="scientific">Streptococcus hyointestinalis</name>
    <dbReference type="NCBI Taxonomy" id="1337"/>
    <lineage>
        <taxon>Bacteria</taxon>
        <taxon>Bacillati</taxon>
        <taxon>Bacillota</taxon>
        <taxon>Bacilli</taxon>
        <taxon>Lactobacillales</taxon>
        <taxon>Streptococcaceae</taxon>
        <taxon>Streptococcus</taxon>
    </lineage>
</organism>
<evidence type="ECO:0000256" key="4">
    <source>
        <dbReference type="RuleBase" id="RU362026"/>
    </source>
</evidence>
<dbReference type="GO" id="GO:0009307">
    <property type="term" value="P:DNA restriction-modification system"/>
    <property type="evidence" value="ECO:0007669"/>
    <property type="project" value="UniProtKB-KW"/>
</dbReference>
<feature type="domain" description="ParB-like N-terminal" evidence="5">
    <location>
        <begin position="4"/>
        <end position="90"/>
    </location>
</feature>
<dbReference type="Gene3D" id="3.40.50.150">
    <property type="entry name" value="Vaccinia Virus protein VP39"/>
    <property type="match status" value="1"/>
</dbReference>
<dbReference type="EMBL" id="UHFN01000007">
    <property type="protein sequence ID" value="SUN63013.1"/>
    <property type="molecule type" value="Genomic_DNA"/>
</dbReference>
<dbReference type="SUPFAM" id="SSF53335">
    <property type="entry name" value="S-adenosyl-L-methionine-dependent methyltransferases"/>
    <property type="match status" value="1"/>
</dbReference>
<dbReference type="SMART" id="SM00470">
    <property type="entry name" value="ParB"/>
    <property type="match status" value="1"/>
</dbReference>
<dbReference type="OrthoDB" id="9800801at2"/>
<dbReference type="GO" id="GO:0008170">
    <property type="term" value="F:N-methyltransferase activity"/>
    <property type="evidence" value="ECO:0007669"/>
    <property type="project" value="InterPro"/>
</dbReference>
<evidence type="ECO:0000256" key="2">
    <source>
        <dbReference type="ARBA" id="ARBA00022679"/>
    </source>
</evidence>
<evidence type="ECO:0000259" key="5">
    <source>
        <dbReference type="SMART" id="SM00470"/>
    </source>
</evidence>